<comment type="caution">
    <text evidence="1">The sequence shown here is derived from an EMBL/GenBank/DDBJ whole genome shotgun (WGS) entry which is preliminary data.</text>
</comment>
<name>A0A0D1LSQ0_9LACO</name>
<accession>A0A0D1LSQ0</accession>
<dbReference type="AlphaFoldDB" id="A0A0D1LSQ0"/>
<organism evidence="1 2">
    <name type="scientific">Weissella cibaria</name>
    <dbReference type="NCBI Taxonomy" id="137591"/>
    <lineage>
        <taxon>Bacteria</taxon>
        <taxon>Bacillati</taxon>
        <taxon>Bacillota</taxon>
        <taxon>Bacilli</taxon>
        <taxon>Lactobacillales</taxon>
        <taxon>Lactobacillaceae</taxon>
        <taxon>Weissella</taxon>
    </lineage>
</organism>
<dbReference type="PATRIC" id="fig|137591.24.peg.1921"/>
<gene>
    <name evidence="1" type="ORF">ab3b_01978</name>
</gene>
<sequence length="96" mass="10961">MIRTTVTTPVATYQLQLQQQHNQVSFGITASATNLTAATFQLNVNDTDIAHYFVNYLGTILAMTFQRKMSDANFLSQLQKLITHELKNWQSGYQYL</sequence>
<dbReference type="RefSeq" id="WP_043941731.1">
    <property type="nucleotide sequence ID" value="NZ_JWHT01000048.1"/>
</dbReference>
<evidence type="ECO:0000313" key="2">
    <source>
        <dbReference type="Proteomes" id="UP000032289"/>
    </source>
</evidence>
<dbReference type="EMBL" id="JWHT01000048">
    <property type="protein sequence ID" value="KIU21502.1"/>
    <property type="molecule type" value="Genomic_DNA"/>
</dbReference>
<proteinExistence type="predicted"/>
<protein>
    <submittedName>
        <fullName evidence="1">Uncharacterized protein</fullName>
    </submittedName>
</protein>
<evidence type="ECO:0000313" key="1">
    <source>
        <dbReference type="EMBL" id="KIU21502.1"/>
    </source>
</evidence>
<dbReference type="Proteomes" id="UP000032289">
    <property type="component" value="Unassembled WGS sequence"/>
</dbReference>
<reference evidence="1 2" key="1">
    <citation type="journal article" date="2015" name="Microbiology (Mosc.)">
        <title>Genomics of the Weissella cibaria species with an examination of its metabolic traits.</title>
        <authorList>
            <person name="Lynch K.M."/>
            <person name="Lucid A."/>
            <person name="Arendt E.K."/>
            <person name="Sleator R.D."/>
            <person name="Lucey B."/>
            <person name="Coffey A."/>
        </authorList>
    </citation>
    <scope>NUCLEOTIDE SEQUENCE [LARGE SCALE GENOMIC DNA]</scope>
    <source>
        <strain evidence="1 2">AB3b</strain>
    </source>
</reference>